<comment type="caution">
    <text evidence="1">The sequence shown here is derived from an EMBL/GenBank/DDBJ whole genome shotgun (WGS) entry which is preliminary data.</text>
</comment>
<accession>A0A5M6DJ29</accession>
<organism evidence="1 2">
    <name type="scientific">Adhaeribacter rhizoryzae</name>
    <dbReference type="NCBI Taxonomy" id="2607907"/>
    <lineage>
        <taxon>Bacteria</taxon>
        <taxon>Pseudomonadati</taxon>
        <taxon>Bacteroidota</taxon>
        <taxon>Cytophagia</taxon>
        <taxon>Cytophagales</taxon>
        <taxon>Hymenobacteraceae</taxon>
        <taxon>Adhaeribacter</taxon>
    </lineage>
</organism>
<dbReference type="EMBL" id="VWSF01000005">
    <property type="protein sequence ID" value="KAA5547597.1"/>
    <property type="molecule type" value="Genomic_DNA"/>
</dbReference>
<dbReference type="AlphaFoldDB" id="A0A5M6DJ29"/>
<dbReference type="Proteomes" id="UP000323426">
    <property type="component" value="Unassembled WGS sequence"/>
</dbReference>
<protein>
    <submittedName>
        <fullName evidence="1">Uncharacterized protein</fullName>
    </submittedName>
</protein>
<reference evidence="1 2" key="1">
    <citation type="submission" date="2019-09" db="EMBL/GenBank/DDBJ databases">
        <title>Genome sequence and assembly of Adhaeribacter sp.</title>
        <authorList>
            <person name="Chhetri G."/>
        </authorList>
    </citation>
    <scope>NUCLEOTIDE SEQUENCE [LARGE SCALE GENOMIC DNA]</scope>
    <source>
        <strain evidence="1 2">DK36</strain>
    </source>
</reference>
<name>A0A5M6DJ29_9BACT</name>
<evidence type="ECO:0000313" key="1">
    <source>
        <dbReference type="EMBL" id="KAA5547597.1"/>
    </source>
</evidence>
<keyword evidence="2" id="KW-1185">Reference proteome</keyword>
<proteinExistence type="predicted"/>
<gene>
    <name evidence="1" type="ORF">F0145_09375</name>
</gene>
<evidence type="ECO:0000313" key="2">
    <source>
        <dbReference type="Proteomes" id="UP000323426"/>
    </source>
</evidence>
<sequence length="260" mass="29826">MFKEAGINPTNYAITAVEQAQVEKAFAALPPLHQKILKGHLHSISFLDNMPNTALTSPVNTPDSVKMYNITFRAGMFKETISEWATQKEYTCYEQSANPEYEIRIEAGELDAFVYVLLHEATHVVDAVLDFTPHPPDREALVKPTLFTKNIWDKMNVPSKDATDSLLEQTRFRSGKKVSLTLAPAIYKKLSKTPFTSLYGMASWFEDIAELASIYHLTKKMDQPFYVTVRKNNDEIIRFKPMKNKLVKKRLRQLKVFYQV</sequence>